<dbReference type="InterPro" id="IPR027417">
    <property type="entry name" value="P-loop_NTPase"/>
</dbReference>
<reference evidence="3 4" key="1">
    <citation type="submission" date="2014-04" db="EMBL/GenBank/DDBJ databases">
        <authorList>
            <consortium name="DOE Joint Genome Institute"/>
            <person name="Kuo A."/>
            <person name="Tarkka M."/>
            <person name="Buscot F."/>
            <person name="Kohler A."/>
            <person name="Nagy L.G."/>
            <person name="Floudas D."/>
            <person name="Copeland A."/>
            <person name="Barry K.W."/>
            <person name="Cichocki N."/>
            <person name="Veneault-Fourrey C."/>
            <person name="LaButti K."/>
            <person name="Lindquist E.A."/>
            <person name="Lipzen A."/>
            <person name="Lundell T."/>
            <person name="Morin E."/>
            <person name="Murat C."/>
            <person name="Sun H."/>
            <person name="Tunlid A."/>
            <person name="Henrissat B."/>
            <person name="Grigoriev I.V."/>
            <person name="Hibbett D.S."/>
            <person name="Martin F."/>
            <person name="Nordberg H.P."/>
            <person name="Cantor M.N."/>
            <person name="Hua S.X."/>
        </authorList>
    </citation>
    <scope>NUCLEOTIDE SEQUENCE [LARGE SCALE GENOMIC DNA]</scope>
    <source>
        <strain evidence="3 4">F 1598</strain>
    </source>
</reference>
<protein>
    <recommendedName>
        <fullName evidence="2">NACHT domain-containing protein</fullName>
    </recommendedName>
</protein>
<dbReference type="Proteomes" id="UP000054166">
    <property type="component" value="Unassembled WGS sequence"/>
</dbReference>
<evidence type="ECO:0000313" key="4">
    <source>
        <dbReference type="Proteomes" id="UP000054166"/>
    </source>
</evidence>
<dbReference type="SUPFAM" id="SSF52540">
    <property type="entry name" value="P-loop containing nucleoside triphosphate hydrolases"/>
    <property type="match status" value="1"/>
</dbReference>
<evidence type="ECO:0000259" key="2">
    <source>
        <dbReference type="PROSITE" id="PS50837"/>
    </source>
</evidence>
<dbReference type="InParanoid" id="A0A0C3BWY6"/>
<name>A0A0C3BWY6_PILCF</name>
<organism evidence="3 4">
    <name type="scientific">Piloderma croceum (strain F 1598)</name>
    <dbReference type="NCBI Taxonomy" id="765440"/>
    <lineage>
        <taxon>Eukaryota</taxon>
        <taxon>Fungi</taxon>
        <taxon>Dikarya</taxon>
        <taxon>Basidiomycota</taxon>
        <taxon>Agaricomycotina</taxon>
        <taxon>Agaricomycetes</taxon>
        <taxon>Agaricomycetidae</taxon>
        <taxon>Atheliales</taxon>
        <taxon>Atheliaceae</taxon>
        <taxon>Piloderma</taxon>
    </lineage>
</organism>
<evidence type="ECO:0000256" key="1">
    <source>
        <dbReference type="ARBA" id="ARBA00022737"/>
    </source>
</evidence>
<dbReference type="HOGENOM" id="CLU_000288_6_20_1"/>
<dbReference type="CDD" id="cd21037">
    <property type="entry name" value="MLKL_NTD"/>
    <property type="match status" value="1"/>
</dbReference>
<dbReference type="Gene3D" id="3.40.50.300">
    <property type="entry name" value="P-loop containing nucleotide triphosphate hydrolases"/>
    <property type="match status" value="1"/>
</dbReference>
<dbReference type="InterPro" id="IPR059179">
    <property type="entry name" value="MLKL-like_MCAfunc"/>
</dbReference>
<dbReference type="InterPro" id="IPR007111">
    <property type="entry name" value="NACHT_NTPase"/>
</dbReference>
<gene>
    <name evidence="3" type="ORF">PILCRDRAFT_493424</name>
</gene>
<sequence length="454" mass="49626">MLKSAKSKLVYKLKSDDKERLKLAFSNAIGGLQTCIRIIKGIADGVGLGPPGLQPGLSALLFVLESIQKTSQNAADIEQLALRIQTMSSTLQRSQNQGKLSPSIINSIDRLSESWNNDVEQLHKLASRNIMKRLIHHSDDAKAISDHIQAITWSIQNLTVESVLAVEFTLDIHTRFMKNAVAKIESGIQTVGVQVEGGFQQLNSRLDVKDGHLPHISAARFDCGGRVPCLDGTRTDIINQIHGWIVQNCVRESEVSASAGPVDATANSRIFWINGSAGTGKTTIAYTVAKACNEKKILGASFFCLRDDAACSNPNFIFTTIAYQLGYFCHSFGNEVAGVLKSHPDIGYSDLPYQLEQLIINPLLTVGECFPPCVVVIDALDECKDDRVTSLVLDSLSRHVAQLSSLKILITSRPERNITTGFESSALNAATQRFVLHEIRLGIVENDIKNYLAV</sequence>
<dbReference type="GO" id="GO:0007166">
    <property type="term" value="P:cell surface receptor signaling pathway"/>
    <property type="evidence" value="ECO:0007669"/>
    <property type="project" value="InterPro"/>
</dbReference>
<keyword evidence="1" id="KW-0677">Repeat</keyword>
<dbReference type="STRING" id="765440.A0A0C3BWY6"/>
<dbReference type="Gene3D" id="1.20.930.20">
    <property type="entry name" value="Adaptor protein Cbl, N-terminal domain"/>
    <property type="match status" value="1"/>
</dbReference>
<dbReference type="PANTHER" id="PTHR10039:SF14">
    <property type="entry name" value="NACHT DOMAIN-CONTAINING PROTEIN"/>
    <property type="match status" value="1"/>
</dbReference>
<dbReference type="PROSITE" id="PS50837">
    <property type="entry name" value="NACHT"/>
    <property type="match status" value="1"/>
</dbReference>
<evidence type="ECO:0000313" key="3">
    <source>
        <dbReference type="EMBL" id="KIM81892.1"/>
    </source>
</evidence>
<dbReference type="Pfam" id="PF24883">
    <property type="entry name" value="NPHP3_N"/>
    <property type="match status" value="1"/>
</dbReference>
<dbReference type="AlphaFoldDB" id="A0A0C3BWY6"/>
<feature type="domain" description="NACHT" evidence="2">
    <location>
        <begin position="269"/>
        <end position="414"/>
    </location>
</feature>
<dbReference type="InterPro" id="IPR056884">
    <property type="entry name" value="NPHP3-like_N"/>
</dbReference>
<dbReference type="InterPro" id="IPR036537">
    <property type="entry name" value="Adaptor_Cbl_N_dom_sf"/>
</dbReference>
<accession>A0A0C3BWY6</accession>
<proteinExistence type="predicted"/>
<dbReference type="PANTHER" id="PTHR10039">
    <property type="entry name" value="AMELOGENIN"/>
    <property type="match status" value="1"/>
</dbReference>
<dbReference type="OrthoDB" id="3269932at2759"/>
<keyword evidence="4" id="KW-1185">Reference proteome</keyword>
<dbReference type="EMBL" id="KN832997">
    <property type="protein sequence ID" value="KIM81892.1"/>
    <property type="molecule type" value="Genomic_DNA"/>
</dbReference>
<reference evidence="4" key="2">
    <citation type="submission" date="2015-01" db="EMBL/GenBank/DDBJ databases">
        <title>Evolutionary Origins and Diversification of the Mycorrhizal Mutualists.</title>
        <authorList>
            <consortium name="DOE Joint Genome Institute"/>
            <consortium name="Mycorrhizal Genomics Consortium"/>
            <person name="Kohler A."/>
            <person name="Kuo A."/>
            <person name="Nagy L.G."/>
            <person name="Floudas D."/>
            <person name="Copeland A."/>
            <person name="Barry K.W."/>
            <person name="Cichocki N."/>
            <person name="Veneault-Fourrey C."/>
            <person name="LaButti K."/>
            <person name="Lindquist E.A."/>
            <person name="Lipzen A."/>
            <person name="Lundell T."/>
            <person name="Morin E."/>
            <person name="Murat C."/>
            <person name="Riley R."/>
            <person name="Ohm R."/>
            <person name="Sun H."/>
            <person name="Tunlid A."/>
            <person name="Henrissat B."/>
            <person name="Grigoriev I.V."/>
            <person name="Hibbett D.S."/>
            <person name="Martin F."/>
        </authorList>
    </citation>
    <scope>NUCLEOTIDE SEQUENCE [LARGE SCALE GENOMIC DNA]</scope>
    <source>
        <strain evidence="4">F 1598</strain>
    </source>
</reference>